<evidence type="ECO:0000313" key="4">
    <source>
        <dbReference type="EMBL" id="RWZ78582.1"/>
    </source>
</evidence>
<dbReference type="AlphaFoldDB" id="A0A4Q0AHD6"/>
<dbReference type="PANTHER" id="PTHR11851">
    <property type="entry name" value="METALLOPROTEASE"/>
    <property type="match status" value="1"/>
</dbReference>
<dbReference type="Pfam" id="PF00675">
    <property type="entry name" value="Peptidase_M16"/>
    <property type="match status" value="1"/>
</dbReference>
<organism evidence="4 5">
    <name type="scientific">Candidatus Microsaccharimonas sossegonensis</name>
    <dbReference type="NCBI Taxonomy" id="2506948"/>
    <lineage>
        <taxon>Bacteria</taxon>
        <taxon>Candidatus Saccharimonadota</taxon>
        <taxon>Candidatus Saccharimonadia</taxon>
        <taxon>Candidatus Saccharimonadales</taxon>
        <taxon>Candidatus Saccharimonadaceae</taxon>
        <taxon>Candidatus Microsaccharimonas</taxon>
    </lineage>
</organism>
<protein>
    <submittedName>
        <fullName evidence="4">Insulinase family protein</fullName>
    </submittedName>
</protein>
<evidence type="ECO:0000259" key="3">
    <source>
        <dbReference type="Pfam" id="PF05193"/>
    </source>
</evidence>
<evidence type="ECO:0000259" key="2">
    <source>
        <dbReference type="Pfam" id="PF00675"/>
    </source>
</evidence>
<dbReference type="InterPro" id="IPR007863">
    <property type="entry name" value="Peptidase_M16_C"/>
</dbReference>
<sequence>MNHTVEEVKLKNGAKGLLINIPGATVMSMQFQFRAGSRYAKRKDIEQVAHIMEHMAFGANAKFKSEHDFESEFTKNGAYHNAYTSDLALVYEADCADFEWDRILELQKVSICQPKFNATELEAEKGNVRSELTNYLNDHHRILWPRVQQLLGEDVLTYRQAIATIANVTLADIREHHKRTHTTDNMRFVIAGKLRGRKSEIIRQLETFELPRGERFEVPRDELKSAHPALIRRKDATNLTFGFTLSVPRELSDEELDAMHNLNHILTGTTHSRIFGKARSKGLAYSVGSYTGAGFYDSAWDISGQVNHDTAPELFKIIATEIQAVLDGKLSDEEIEAAKSFGLGRYQMGAQTVSQISGFYTNRYFADDFIKDYGKVPDLIRRVTREKIMATTQSFVDANTWVLAAVSSGDRDEIVELGDALKGLFKASEAE</sequence>
<keyword evidence="5" id="KW-1185">Reference proteome</keyword>
<evidence type="ECO:0000256" key="1">
    <source>
        <dbReference type="ARBA" id="ARBA00007261"/>
    </source>
</evidence>
<dbReference type="Proteomes" id="UP000289257">
    <property type="component" value="Unassembled WGS sequence"/>
</dbReference>
<comment type="caution">
    <text evidence="4">The sequence shown here is derived from an EMBL/GenBank/DDBJ whole genome shotgun (WGS) entry which is preliminary data.</text>
</comment>
<dbReference type="EMBL" id="SCKX01000001">
    <property type="protein sequence ID" value="RWZ78582.1"/>
    <property type="molecule type" value="Genomic_DNA"/>
</dbReference>
<dbReference type="InterPro" id="IPR011249">
    <property type="entry name" value="Metalloenz_LuxS/M16"/>
</dbReference>
<evidence type="ECO:0000313" key="5">
    <source>
        <dbReference type="Proteomes" id="UP000289257"/>
    </source>
</evidence>
<proteinExistence type="inferred from homology"/>
<dbReference type="GO" id="GO:0046872">
    <property type="term" value="F:metal ion binding"/>
    <property type="evidence" value="ECO:0007669"/>
    <property type="project" value="InterPro"/>
</dbReference>
<feature type="domain" description="Peptidase M16 N-terminal" evidence="2">
    <location>
        <begin position="19"/>
        <end position="142"/>
    </location>
</feature>
<feature type="domain" description="Peptidase M16 C-terminal" evidence="3">
    <location>
        <begin position="167"/>
        <end position="340"/>
    </location>
</feature>
<dbReference type="Gene3D" id="3.30.830.10">
    <property type="entry name" value="Metalloenzyme, LuxS/M16 peptidase-like"/>
    <property type="match status" value="2"/>
</dbReference>
<gene>
    <name evidence="4" type="ORF">EOT05_02425</name>
</gene>
<accession>A0A4Q0AHD6</accession>
<dbReference type="Pfam" id="PF05193">
    <property type="entry name" value="Peptidase_M16_C"/>
    <property type="match status" value="1"/>
</dbReference>
<reference evidence="4" key="1">
    <citation type="submission" date="2019-01" db="EMBL/GenBank/DDBJ databases">
        <title>Genomic signatures and co-occurrence patterns of the ultra-small Saccharimodia (Patescibacteria phylum) suggest a symbiotic lifestyle.</title>
        <authorList>
            <person name="Lemos L."/>
            <person name="Medeiros J."/>
            <person name="Andreote F."/>
            <person name="Fernandes G."/>
            <person name="Varani A."/>
            <person name="Oliveira G."/>
            <person name="Pylro V."/>
        </authorList>
    </citation>
    <scope>NUCLEOTIDE SEQUENCE [LARGE SCALE GENOMIC DNA]</scope>
    <source>
        <strain evidence="4">AMD02</strain>
    </source>
</reference>
<dbReference type="PANTHER" id="PTHR11851:SF49">
    <property type="entry name" value="MITOCHONDRIAL-PROCESSING PEPTIDASE SUBUNIT ALPHA"/>
    <property type="match status" value="1"/>
</dbReference>
<comment type="similarity">
    <text evidence="1">Belongs to the peptidase M16 family.</text>
</comment>
<name>A0A4Q0AHD6_9BACT</name>
<dbReference type="InterPro" id="IPR011765">
    <property type="entry name" value="Pept_M16_N"/>
</dbReference>
<dbReference type="SUPFAM" id="SSF63411">
    <property type="entry name" value="LuxS/MPP-like metallohydrolase"/>
    <property type="match status" value="2"/>
</dbReference>
<dbReference type="InterPro" id="IPR050361">
    <property type="entry name" value="MPP/UQCRC_Complex"/>
</dbReference>